<dbReference type="InterPro" id="IPR005123">
    <property type="entry name" value="Oxoglu/Fe-dep_dioxygenase_dom"/>
</dbReference>
<sequence length="313" mass="35665">MGSEAEHRIPVINFNEESFKPGSDSWVLACKYVRYGLEKFGCFEIVYDKFSSELHNSIFGAAEDFFDLPKETKMQKVSDRLGSIGYIADSPTDPLYETVGIDNTTTLQGVDHFLNIMWPAGNITFRESVHSFSKRVQGFHELVTRMVCENYGVEGLFNSVFENFVYSFRFFKYNRTQTKVGEVGLVAHTDISFISILHQHEVEGLQIKTKDDHWIDVKPKPSSFVVLAGDVLQVWSNNKVRSCEHRVIVKEDKVRYSVGLFTVAQGVIQVPDELVDDEHPLKYKPLDMAEYTRFTIEAGAAKQASRLKAFYGI</sequence>
<comment type="caution">
    <text evidence="8">The sequence shown here is derived from an EMBL/GenBank/DDBJ whole genome shotgun (WGS) entry which is preliminary data.</text>
</comment>
<accession>A0AA88A4R6</accession>
<reference evidence="8" key="1">
    <citation type="submission" date="2023-07" db="EMBL/GenBank/DDBJ databases">
        <title>draft genome sequence of fig (Ficus carica).</title>
        <authorList>
            <person name="Takahashi T."/>
            <person name="Nishimura K."/>
        </authorList>
    </citation>
    <scope>NUCLEOTIDE SEQUENCE</scope>
</reference>
<evidence type="ECO:0000256" key="5">
    <source>
        <dbReference type="ARBA" id="ARBA00076740"/>
    </source>
</evidence>
<dbReference type="AlphaFoldDB" id="A0AA88A4R6"/>
<dbReference type="PROSITE" id="PS51471">
    <property type="entry name" value="FE2OG_OXY"/>
    <property type="match status" value="1"/>
</dbReference>
<dbReference type="FunFam" id="2.60.120.330:FF:000017">
    <property type="entry name" value="2-oxoglutarate-dependent dioxygenase DAO"/>
    <property type="match status" value="1"/>
</dbReference>
<gene>
    <name evidence="8" type="ORF">TIFTF001_006710</name>
</gene>
<dbReference type="PANTHER" id="PTHR47990">
    <property type="entry name" value="2-OXOGLUTARATE (2OG) AND FE(II)-DEPENDENT OXYGENASE SUPERFAMILY PROTEIN-RELATED"/>
    <property type="match status" value="1"/>
</dbReference>
<dbReference type="InterPro" id="IPR027443">
    <property type="entry name" value="IPNS-like_sf"/>
</dbReference>
<feature type="domain" description="Fe2OG dioxygenase" evidence="7">
    <location>
        <begin position="156"/>
        <end position="264"/>
    </location>
</feature>
<proteinExistence type="inferred from homology"/>
<dbReference type="GO" id="GO:0046872">
    <property type="term" value="F:metal ion binding"/>
    <property type="evidence" value="ECO:0007669"/>
    <property type="project" value="UniProtKB-KW"/>
</dbReference>
<evidence type="ECO:0000313" key="8">
    <source>
        <dbReference type="EMBL" id="GMN37306.1"/>
    </source>
</evidence>
<evidence type="ECO:0000256" key="1">
    <source>
        <dbReference type="ARBA" id="ARBA00022723"/>
    </source>
</evidence>
<organism evidence="8 9">
    <name type="scientific">Ficus carica</name>
    <name type="common">Common fig</name>
    <dbReference type="NCBI Taxonomy" id="3494"/>
    <lineage>
        <taxon>Eukaryota</taxon>
        <taxon>Viridiplantae</taxon>
        <taxon>Streptophyta</taxon>
        <taxon>Embryophyta</taxon>
        <taxon>Tracheophyta</taxon>
        <taxon>Spermatophyta</taxon>
        <taxon>Magnoliopsida</taxon>
        <taxon>eudicotyledons</taxon>
        <taxon>Gunneridae</taxon>
        <taxon>Pentapetalae</taxon>
        <taxon>rosids</taxon>
        <taxon>fabids</taxon>
        <taxon>Rosales</taxon>
        <taxon>Moraceae</taxon>
        <taxon>Ficeae</taxon>
        <taxon>Ficus</taxon>
    </lineage>
</organism>
<dbReference type="GO" id="GO:0016491">
    <property type="term" value="F:oxidoreductase activity"/>
    <property type="evidence" value="ECO:0007669"/>
    <property type="project" value="UniProtKB-KW"/>
</dbReference>
<evidence type="ECO:0000256" key="3">
    <source>
        <dbReference type="ARBA" id="ARBA00054658"/>
    </source>
</evidence>
<dbReference type="SUPFAM" id="SSF51197">
    <property type="entry name" value="Clavaminate synthase-like"/>
    <property type="match status" value="1"/>
</dbReference>
<evidence type="ECO:0000256" key="6">
    <source>
        <dbReference type="RuleBase" id="RU003682"/>
    </source>
</evidence>
<dbReference type="InterPro" id="IPR050231">
    <property type="entry name" value="Iron_ascorbate_oxido_reductase"/>
</dbReference>
<comment type="similarity">
    <text evidence="6">Belongs to the iron/ascorbate-dependent oxidoreductase family.</text>
</comment>
<dbReference type="InterPro" id="IPR044861">
    <property type="entry name" value="IPNS-like_FE2OG_OXY"/>
</dbReference>
<evidence type="ECO:0000256" key="2">
    <source>
        <dbReference type="ARBA" id="ARBA00023004"/>
    </source>
</evidence>
<dbReference type="EMBL" id="BTGU01000006">
    <property type="protein sequence ID" value="GMN37306.1"/>
    <property type="molecule type" value="Genomic_DNA"/>
</dbReference>
<evidence type="ECO:0000259" key="7">
    <source>
        <dbReference type="PROSITE" id="PS51471"/>
    </source>
</evidence>
<dbReference type="Pfam" id="PF03171">
    <property type="entry name" value="2OG-FeII_Oxy"/>
    <property type="match status" value="1"/>
</dbReference>
<dbReference type="Gene3D" id="2.60.120.330">
    <property type="entry name" value="B-lactam Antibiotic, Isopenicillin N Synthase, Chain"/>
    <property type="match status" value="1"/>
</dbReference>
<keyword evidence="1 6" id="KW-0479">Metal-binding</keyword>
<keyword evidence="6" id="KW-0560">Oxidoreductase</keyword>
<dbReference type="InterPro" id="IPR026992">
    <property type="entry name" value="DIOX_N"/>
</dbReference>
<dbReference type="Pfam" id="PF14226">
    <property type="entry name" value="DIOX_N"/>
    <property type="match status" value="1"/>
</dbReference>
<keyword evidence="2 6" id="KW-0408">Iron</keyword>
<protein>
    <recommendedName>
        <fullName evidence="4">2-oxoglutarate-dependent dioxygenase DAO</fullName>
    </recommendedName>
    <alternativeName>
        <fullName evidence="5">Protein DIOXYGENASE FOR AUXIN OXIDATION</fullName>
    </alternativeName>
</protein>
<comment type="function">
    <text evidence="3">2-oxoglutarate-dependent dioxygenase essential for auxin catabolism and maintenance of auxin homeostasis in reproductive organs. Catalyzes the irreversible oxidation of indole-3-acetic acid (IAA) to the biologically inactive 2-oxoindole-3-acetic acid (OxIAA).</text>
</comment>
<evidence type="ECO:0000313" key="9">
    <source>
        <dbReference type="Proteomes" id="UP001187192"/>
    </source>
</evidence>
<evidence type="ECO:0000256" key="4">
    <source>
        <dbReference type="ARBA" id="ARBA00074102"/>
    </source>
</evidence>
<dbReference type="Proteomes" id="UP001187192">
    <property type="component" value="Unassembled WGS sequence"/>
</dbReference>
<name>A0AA88A4R6_FICCA</name>
<keyword evidence="9" id="KW-1185">Reference proteome</keyword>
<dbReference type="Gramene" id="FCD_00003306-RA">
    <property type="protein sequence ID" value="FCD_00003306-RA:cds"/>
    <property type="gene ID" value="FCD_00003306"/>
</dbReference>